<reference evidence="4 5" key="1">
    <citation type="submission" date="2020-02" db="EMBL/GenBank/DDBJ databases">
        <title>Genome sequence of the type strain DSM 27180 of Arthrobacter silviterrae.</title>
        <authorList>
            <person name="Gao J."/>
            <person name="Sun J."/>
        </authorList>
    </citation>
    <scope>NUCLEOTIDE SEQUENCE [LARGE SCALE GENOMIC DNA]</scope>
    <source>
        <strain evidence="4 5">DSM 27180</strain>
    </source>
</reference>
<dbReference type="PANTHER" id="PTHR33392">
    <property type="entry name" value="POLYISOPRENYL-TEICHOIC ACID--PEPTIDOGLYCAN TEICHOIC ACID TRANSFERASE TAGU"/>
    <property type="match status" value="1"/>
</dbReference>
<sequence>MGGDSPPAYLRDSFVESSLQNTQDDPVLPSEEAPRQRRTTRNVLLGFLALFVVAAVVAGFFVFNLAHSFDSKSQKIDQAFPAESLRPTKPTTGAGANATNILVLGSDSRGASLNTAEQGGASDQRSDTMMMVHVPADHKNVYAMSIMRDTWVSIPGHGEAKINAAMAFGGVPLVVQTLEGMFDTRIDHVMIVDFEGFKSITDAVGGVQVNNPATFQSSFLKGHTFERGLQTLSGEQALAFVRERYAFADGDYQRVKNQQLFLKAVLAKVLTPSTLTNPVTVSNLVGKFSPFVSVDKGFNAAAIAGLAVELKDIRPANFKTFTLPNLGTGTSADGQSIVINDAKTVKEIAEAMKDDQLASYLDVHGLVH</sequence>
<dbReference type="PANTHER" id="PTHR33392:SF6">
    <property type="entry name" value="POLYISOPRENYL-TEICHOIC ACID--PEPTIDOGLYCAN TEICHOIC ACID TRANSFERASE TAGU"/>
    <property type="match status" value="1"/>
</dbReference>
<dbReference type="NCBIfam" id="TIGR00350">
    <property type="entry name" value="lytR_cpsA_psr"/>
    <property type="match status" value="1"/>
</dbReference>
<name>A0ABX0D9C9_9MICC</name>
<evidence type="ECO:0000259" key="3">
    <source>
        <dbReference type="Pfam" id="PF03816"/>
    </source>
</evidence>
<accession>A0ABX0D9C9</accession>
<proteinExistence type="inferred from homology"/>
<dbReference type="Gene3D" id="3.40.630.190">
    <property type="entry name" value="LCP protein"/>
    <property type="match status" value="1"/>
</dbReference>
<keyword evidence="2" id="KW-1133">Transmembrane helix</keyword>
<evidence type="ECO:0000313" key="4">
    <source>
        <dbReference type="EMBL" id="NGN83497.1"/>
    </source>
</evidence>
<dbReference type="InterPro" id="IPR004474">
    <property type="entry name" value="LytR_CpsA_psr"/>
</dbReference>
<keyword evidence="2" id="KW-0812">Transmembrane</keyword>
<keyword evidence="2" id="KW-0472">Membrane</keyword>
<evidence type="ECO:0000313" key="5">
    <source>
        <dbReference type="Proteomes" id="UP000479226"/>
    </source>
</evidence>
<protein>
    <submittedName>
        <fullName evidence="4">LCP family protein</fullName>
    </submittedName>
</protein>
<dbReference type="Pfam" id="PF03816">
    <property type="entry name" value="LytR_cpsA_psr"/>
    <property type="match status" value="1"/>
</dbReference>
<dbReference type="Proteomes" id="UP000479226">
    <property type="component" value="Unassembled WGS sequence"/>
</dbReference>
<evidence type="ECO:0000256" key="2">
    <source>
        <dbReference type="SAM" id="Phobius"/>
    </source>
</evidence>
<feature type="transmembrane region" description="Helical" evidence="2">
    <location>
        <begin position="43"/>
        <end position="66"/>
    </location>
</feature>
<dbReference type="EMBL" id="JAAKZI010000011">
    <property type="protein sequence ID" value="NGN83497.1"/>
    <property type="molecule type" value="Genomic_DNA"/>
</dbReference>
<organism evidence="4 5">
    <name type="scientific">Arthrobacter silviterrae</name>
    <dbReference type="NCBI Taxonomy" id="2026658"/>
    <lineage>
        <taxon>Bacteria</taxon>
        <taxon>Bacillati</taxon>
        <taxon>Actinomycetota</taxon>
        <taxon>Actinomycetes</taxon>
        <taxon>Micrococcales</taxon>
        <taxon>Micrococcaceae</taxon>
        <taxon>Arthrobacter</taxon>
    </lineage>
</organism>
<feature type="domain" description="Cell envelope-related transcriptional attenuator" evidence="3">
    <location>
        <begin position="125"/>
        <end position="269"/>
    </location>
</feature>
<comment type="caution">
    <text evidence="4">The sequence shown here is derived from an EMBL/GenBank/DDBJ whole genome shotgun (WGS) entry which is preliminary data.</text>
</comment>
<comment type="similarity">
    <text evidence="1">Belongs to the LytR/CpsA/Psr (LCP) family.</text>
</comment>
<dbReference type="InterPro" id="IPR050922">
    <property type="entry name" value="LytR/CpsA/Psr_CW_biosynth"/>
</dbReference>
<gene>
    <name evidence="4" type="ORF">G6N77_08500</name>
</gene>
<evidence type="ECO:0000256" key="1">
    <source>
        <dbReference type="ARBA" id="ARBA00006068"/>
    </source>
</evidence>
<keyword evidence="5" id="KW-1185">Reference proteome</keyword>